<dbReference type="SUPFAM" id="SSF55594">
    <property type="entry name" value="HPr-like"/>
    <property type="match status" value="1"/>
</dbReference>
<dbReference type="STRING" id="1126833.VN24_09645"/>
<dbReference type="EMBL" id="CP011058">
    <property type="protein sequence ID" value="AJY74804.1"/>
    <property type="molecule type" value="Genomic_DNA"/>
</dbReference>
<dbReference type="PANTHER" id="PTHR33705:SF1">
    <property type="entry name" value="PHOSPHOCARRIER PROTEIN HPR"/>
    <property type="match status" value="1"/>
</dbReference>
<accession>A0A0D5NHE3</accession>
<dbReference type="InterPro" id="IPR050399">
    <property type="entry name" value="HPr"/>
</dbReference>
<reference evidence="5 6" key="1">
    <citation type="journal article" date="2015" name="J. Biotechnol.">
        <title>Complete genome sequence of Paenibacillus beijingensis 7188(T) (=DSM 24997(T)), a novel rhizobacterium from jujube garden soil.</title>
        <authorList>
            <person name="Kwak Y."/>
            <person name="Shin J.H."/>
        </authorList>
    </citation>
    <scope>NUCLEOTIDE SEQUENCE [LARGE SCALE GENOMIC DNA]</scope>
    <source>
        <strain evidence="5 6">DSM 24997</strain>
    </source>
</reference>
<dbReference type="Proteomes" id="UP000032633">
    <property type="component" value="Chromosome"/>
</dbReference>
<dbReference type="NCBIfam" id="TIGR01003">
    <property type="entry name" value="PTS_HPr_family"/>
    <property type="match status" value="1"/>
</dbReference>
<dbReference type="PROSITE" id="PS51350">
    <property type="entry name" value="PTS_HPR_DOM"/>
    <property type="match status" value="1"/>
</dbReference>
<proteinExistence type="predicted"/>
<comment type="function">
    <text evidence="1">General (non sugar-specific) component of the phosphoenolpyruvate-dependent sugar phosphotransferase system (sugar PTS). This major carbohydrate active-transport system catalyzes the phosphorylation of incoming sugar substrates concomitantly with their translocation across the cell membrane. The phosphoryl group from phosphoenolpyruvate (PEP) is transferred to the phosphoryl carrier protein HPr by enzyme I. Phospho-HPr then transfers it to the PTS EIIA domain.</text>
</comment>
<reference evidence="6" key="2">
    <citation type="submission" date="2015-03" db="EMBL/GenBank/DDBJ databases">
        <title>Genome sequence of Paenibacillus beijingensis strain DSM 24997T.</title>
        <authorList>
            <person name="Kwak Y."/>
            <person name="Shin J.-H."/>
        </authorList>
    </citation>
    <scope>NUCLEOTIDE SEQUENCE [LARGE SCALE GENOMIC DNA]</scope>
    <source>
        <strain evidence="6">DSM 24997</strain>
    </source>
</reference>
<evidence type="ECO:0000313" key="5">
    <source>
        <dbReference type="EMBL" id="AJY74804.1"/>
    </source>
</evidence>
<dbReference type="InterPro" id="IPR000032">
    <property type="entry name" value="HPr-like"/>
</dbReference>
<organism evidence="5 6">
    <name type="scientific">Paenibacillus beijingensis</name>
    <dbReference type="NCBI Taxonomy" id="1126833"/>
    <lineage>
        <taxon>Bacteria</taxon>
        <taxon>Bacillati</taxon>
        <taxon>Bacillota</taxon>
        <taxon>Bacilli</taxon>
        <taxon>Bacillales</taxon>
        <taxon>Paenibacillaceae</taxon>
        <taxon>Paenibacillus</taxon>
    </lineage>
</organism>
<keyword evidence="3" id="KW-0762">Sugar transport</keyword>
<evidence type="ECO:0000256" key="1">
    <source>
        <dbReference type="ARBA" id="ARBA00003681"/>
    </source>
</evidence>
<dbReference type="InterPro" id="IPR035895">
    <property type="entry name" value="HPr-like_sf"/>
</dbReference>
<name>A0A0D5NHE3_9BACL</name>
<dbReference type="RefSeq" id="WP_045670237.1">
    <property type="nucleotide sequence ID" value="NZ_CP011058.1"/>
</dbReference>
<feature type="domain" description="HPr" evidence="4">
    <location>
        <begin position="1"/>
        <end position="86"/>
    </location>
</feature>
<dbReference type="HOGENOM" id="CLU_136230_1_1_9"/>
<dbReference type="AlphaFoldDB" id="A0A0D5NHE3"/>
<evidence type="ECO:0000256" key="3">
    <source>
        <dbReference type="ARBA" id="ARBA00022597"/>
    </source>
</evidence>
<dbReference type="PRINTS" id="PR00107">
    <property type="entry name" value="PHOSPHOCPHPR"/>
</dbReference>
<evidence type="ECO:0000259" key="4">
    <source>
        <dbReference type="PROSITE" id="PS51350"/>
    </source>
</evidence>
<dbReference type="OrthoDB" id="2626627at2"/>
<dbReference type="KEGG" id="pbj:VN24_09645"/>
<dbReference type="CDD" id="cd00367">
    <property type="entry name" value="PTS-HPr_like"/>
    <property type="match status" value="1"/>
</dbReference>
<keyword evidence="3" id="KW-0813">Transport</keyword>
<dbReference type="PANTHER" id="PTHR33705">
    <property type="entry name" value="PHOSPHOCARRIER PROTEIN HPR"/>
    <property type="match status" value="1"/>
</dbReference>
<gene>
    <name evidence="5" type="ORF">VN24_09645</name>
</gene>
<protein>
    <recommendedName>
        <fullName evidence="2">Phosphocarrier protein HPr</fullName>
    </recommendedName>
</protein>
<evidence type="ECO:0000256" key="2">
    <source>
        <dbReference type="ARBA" id="ARBA00020422"/>
    </source>
</evidence>
<dbReference type="Pfam" id="PF00381">
    <property type="entry name" value="PTS-HPr"/>
    <property type="match status" value="1"/>
</dbReference>
<keyword evidence="6" id="KW-1185">Reference proteome</keyword>
<sequence>MTTKEIIMRQNGFHVLFAKKLTTAAASFESEIRIVWQAKNVISDAKSILGVMALDVTKGTPVTLTAEGPDEERAVEELAVLFDHYE</sequence>
<evidence type="ECO:0000313" key="6">
    <source>
        <dbReference type="Proteomes" id="UP000032633"/>
    </source>
</evidence>
<dbReference type="PATRIC" id="fig|1126833.4.peg.2129"/>
<dbReference type="Gene3D" id="3.30.1340.10">
    <property type="entry name" value="HPr-like"/>
    <property type="match status" value="1"/>
</dbReference>